<dbReference type="InterPro" id="IPR042175">
    <property type="entry name" value="Cell/Rod_MreC_2"/>
</dbReference>
<dbReference type="HOGENOM" id="CLU_042663_1_3_0"/>
<keyword evidence="6" id="KW-0175">Coiled coil</keyword>
<dbReference type="OrthoDB" id="90375at2"/>
<dbReference type="GeneID" id="29673999"/>
<dbReference type="PIRSF" id="PIRSF038471">
    <property type="entry name" value="MreC"/>
    <property type="match status" value="1"/>
</dbReference>
<gene>
    <name evidence="8" type="ordered locus">Smon_0839</name>
</gene>
<dbReference type="STRING" id="519441.Smon_0839"/>
<dbReference type="KEGG" id="smf:Smon_0839"/>
<evidence type="ECO:0000259" key="7">
    <source>
        <dbReference type="Pfam" id="PF04085"/>
    </source>
</evidence>
<evidence type="ECO:0000256" key="4">
    <source>
        <dbReference type="ARBA" id="ARBA00032089"/>
    </source>
</evidence>
<evidence type="ECO:0000256" key="5">
    <source>
        <dbReference type="PIRNR" id="PIRNR038471"/>
    </source>
</evidence>
<evidence type="ECO:0000256" key="1">
    <source>
        <dbReference type="ARBA" id="ARBA00009369"/>
    </source>
</evidence>
<dbReference type="Pfam" id="PF04085">
    <property type="entry name" value="MreC"/>
    <property type="match status" value="1"/>
</dbReference>
<dbReference type="Gene3D" id="2.40.10.350">
    <property type="entry name" value="Rod shape-determining protein MreC, domain 2"/>
    <property type="match status" value="1"/>
</dbReference>
<dbReference type="GO" id="GO:0005886">
    <property type="term" value="C:plasma membrane"/>
    <property type="evidence" value="ECO:0007669"/>
    <property type="project" value="TreeGrafter"/>
</dbReference>
<sequence length="284" mass="32809">MKKKKKIVKRLIFLMFVTVVLFLNRDNLINFTGEMLSDINFKLVETKTLIYDKYTKYNEKLNYLNNVQKNIEELEKLKSEIQLLSAEKMELEKFEKENTELRSYLKLENNSNRKFITAEVILKDDLNEQDIIFINKGSKDGIEPNLPVILNSNVIGRINKVSEDYSEVHLISNPNFKMSVNVNGIFTGIIRGKGSLNFVIKNFNVEKADKISKFDIETSGISEMYPKRLPIGTFDLQDKSKLMDSKELNFSISDKVIGINTVVVYKFNASKLKLLKKIEGNEVK</sequence>
<evidence type="ECO:0000313" key="8">
    <source>
        <dbReference type="EMBL" id="ACZ01307.1"/>
    </source>
</evidence>
<evidence type="ECO:0000313" key="9">
    <source>
        <dbReference type="Proteomes" id="UP000002072"/>
    </source>
</evidence>
<keyword evidence="9" id="KW-1185">Reference proteome</keyword>
<dbReference type="Gene3D" id="2.40.10.340">
    <property type="entry name" value="Rod shape-determining protein MreC, domain 1"/>
    <property type="match status" value="1"/>
</dbReference>
<evidence type="ECO:0000256" key="2">
    <source>
        <dbReference type="ARBA" id="ARBA00013855"/>
    </source>
</evidence>
<dbReference type="AlphaFoldDB" id="D1AYD1"/>
<dbReference type="eggNOG" id="COG1792">
    <property type="taxonomic scope" value="Bacteria"/>
</dbReference>
<feature type="coiled-coil region" evidence="6">
    <location>
        <begin position="57"/>
        <end position="97"/>
    </location>
</feature>
<proteinExistence type="inferred from homology"/>
<evidence type="ECO:0000256" key="6">
    <source>
        <dbReference type="SAM" id="Coils"/>
    </source>
</evidence>
<dbReference type="PANTHER" id="PTHR34138">
    <property type="entry name" value="CELL SHAPE-DETERMINING PROTEIN MREC"/>
    <property type="match status" value="1"/>
</dbReference>
<name>D1AYD1_STRM9</name>
<dbReference type="GO" id="GO:0008360">
    <property type="term" value="P:regulation of cell shape"/>
    <property type="evidence" value="ECO:0007669"/>
    <property type="project" value="UniProtKB-KW"/>
</dbReference>
<organism evidence="8 9">
    <name type="scientific">Streptobacillus moniliformis (strain ATCC 14647 / DSM 12112 / NCTC 10651 / 9901)</name>
    <dbReference type="NCBI Taxonomy" id="519441"/>
    <lineage>
        <taxon>Bacteria</taxon>
        <taxon>Fusobacteriati</taxon>
        <taxon>Fusobacteriota</taxon>
        <taxon>Fusobacteriia</taxon>
        <taxon>Fusobacteriales</taxon>
        <taxon>Leptotrichiaceae</taxon>
        <taxon>Streptobacillus</taxon>
    </lineage>
</organism>
<keyword evidence="3 5" id="KW-0133">Cell shape</keyword>
<feature type="domain" description="Rod shape-determining protein MreC beta-barrel core" evidence="7">
    <location>
        <begin position="120"/>
        <end position="265"/>
    </location>
</feature>
<dbReference type="InterPro" id="IPR042177">
    <property type="entry name" value="Cell/Rod_1"/>
</dbReference>
<dbReference type="InterPro" id="IPR007221">
    <property type="entry name" value="MreC"/>
</dbReference>
<comment type="function">
    <text evidence="5">Involved in formation and maintenance of cell shape.</text>
</comment>
<dbReference type="Proteomes" id="UP000002072">
    <property type="component" value="Chromosome"/>
</dbReference>
<evidence type="ECO:0000256" key="3">
    <source>
        <dbReference type="ARBA" id="ARBA00022960"/>
    </source>
</evidence>
<reference evidence="8 9" key="1">
    <citation type="journal article" date="2009" name="Stand. Genomic Sci.">
        <title>Complete genome sequence of Streptobacillus moniliformis type strain (9901T).</title>
        <authorList>
            <person name="Nolan M."/>
            <person name="Gronow S."/>
            <person name="Lapidus A."/>
            <person name="Ivanova N."/>
            <person name="Copeland A."/>
            <person name="Lucas S."/>
            <person name="Del Rio T.G."/>
            <person name="Chen F."/>
            <person name="Tice H."/>
            <person name="Pitluck S."/>
            <person name="Cheng J.F."/>
            <person name="Sims D."/>
            <person name="Meincke L."/>
            <person name="Bruce D."/>
            <person name="Goodwin L."/>
            <person name="Brettin T."/>
            <person name="Han C."/>
            <person name="Detter J.C."/>
            <person name="Ovchinikova G."/>
            <person name="Pati A."/>
            <person name="Mavromatis K."/>
            <person name="Mikhailova N."/>
            <person name="Chen A."/>
            <person name="Palaniappan K."/>
            <person name="Land M."/>
            <person name="Hauser L."/>
            <person name="Chang Y.J."/>
            <person name="Jeffries C.D."/>
            <person name="Rohde M."/>
            <person name="Sproer C."/>
            <person name="Goker M."/>
            <person name="Bristow J."/>
            <person name="Eisen J.A."/>
            <person name="Markowitz V."/>
            <person name="Hugenholtz P."/>
            <person name="Kyrpides N.C."/>
            <person name="Klenk H.P."/>
            <person name="Chain P."/>
        </authorList>
    </citation>
    <scope>NUCLEOTIDE SEQUENCE [LARGE SCALE GENOMIC DNA]</scope>
    <source>
        <strain evidence="9">ATCC 14647 / DSM 12112 / NCTC 10651 / 9901</strain>
    </source>
</reference>
<dbReference type="RefSeq" id="WP_012858857.1">
    <property type="nucleotide sequence ID" value="NC_013515.1"/>
</dbReference>
<comment type="similarity">
    <text evidence="1 5">Belongs to the MreC family.</text>
</comment>
<protein>
    <recommendedName>
        <fullName evidence="2 5">Cell shape-determining protein MreC</fullName>
    </recommendedName>
    <alternativeName>
        <fullName evidence="4 5">Cell shape protein MreC</fullName>
    </alternativeName>
</protein>
<dbReference type="InterPro" id="IPR055342">
    <property type="entry name" value="MreC_beta-barrel_core"/>
</dbReference>
<dbReference type="EMBL" id="CP001779">
    <property type="protein sequence ID" value="ACZ01307.1"/>
    <property type="molecule type" value="Genomic_DNA"/>
</dbReference>
<accession>D1AYD1</accession>
<dbReference type="PANTHER" id="PTHR34138:SF1">
    <property type="entry name" value="CELL SHAPE-DETERMINING PROTEIN MREC"/>
    <property type="match status" value="1"/>
</dbReference>